<evidence type="ECO:0000256" key="1">
    <source>
        <dbReference type="SAM" id="Phobius"/>
    </source>
</evidence>
<reference evidence="3" key="1">
    <citation type="journal article" date="2010" name="Stand. Genomic Sci.">
        <title>Complete genome sequence of 'Thermobaculum terrenum' type strain (YNP1).</title>
        <authorList>
            <person name="Kiss H."/>
            <person name="Cleland D."/>
            <person name="Lapidus A."/>
            <person name="Lucas S."/>
            <person name="Glavina Del Rio T."/>
            <person name="Nolan M."/>
            <person name="Tice H."/>
            <person name="Han C."/>
            <person name="Goodwin L."/>
            <person name="Pitluck S."/>
            <person name="Liolios K."/>
            <person name="Ivanova N."/>
            <person name="Mavromatis K."/>
            <person name="Ovchinnikova G."/>
            <person name="Pati A."/>
            <person name="Chen A."/>
            <person name="Palaniappan K."/>
            <person name="Land M."/>
            <person name="Hauser L."/>
            <person name="Chang Y."/>
            <person name="Jeffries C."/>
            <person name="Lu M."/>
            <person name="Brettin T."/>
            <person name="Detter J."/>
            <person name="Goker M."/>
            <person name="Tindall B."/>
            <person name="Beck B."/>
            <person name="McDermott T."/>
            <person name="Woyke T."/>
            <person name="Bristow J."/>
            <person name="Eisen J."/>
            <person name="Markowitz V."/>
            <person name="Hugenholtz P."/>
            <person name="Kyrpides N."/>
            <person name="Klenk H."/>
            <person name="Cheng J."/>
        </authorList>
    </citation>
    <scope>NUCLEOTIDE SEQUENCE [LARGE SCALE GENOMIC DNA]</scope>
    <source>
        <strain evidence="3">ATCC BAA-798 / YNP1</strain>
    </source>
</reference>
<evidence type="ECO:0000313" key="2">
    <source>
        <dbReference type="EMBL" id="ACZ41313.1"/>
    </source>
</evidence>
<feature type="transmembrane region" description="Helical" evidence="1">
    <location>
        <begin position="306"/>
        <end position="324"/>
    </location>
</feature>
<dbReference type="HOGENOM" id="CLU_405372_0_0_0"/>
<feature type="transmembrane region" description="Helical" evidence="1">
    <location>
        <begin position="497"/>
        <end position="514"/>
    </location>
</feature>
<feature type="transmembrane region" description="Helical" evidence="1">
    <location>
        <begin position="67"/>
        <end position="86"/>
    </location>
</feature>
<proteinExistence type="predicted"/>
<feature type="transmembrane region" description="Helical" evidence="1">
    <location>
        <begin position="520"/>
        <end position="538"/>
    </location>
</feature>
<feature type="transmembrane region" description="Helical" evidence="1">
    <location>
        <begin position="169"/>
        <end position="187"/>
    </location>
</feature>
<feature type="transmembrane region" description="Helical" evidence="1">
    <location>
        <begin position="7"/>
        <end position="24"/>
    </location>
</feature>
<gene>
    <name evidence="2" type="ordered locus">Tter_0391</name>
</gene>
<dbReference type="KEGG" id="ttr:Tter_0391"/>
<dbReference type="AlphaFoldDB" id="D1CEF7"/>
<feature type="transmembrane region" description="Helical" evidence="1">
    <location>
        <begin position="106"/>
        <end position="124"/>
    </location>
</feature>
<keyword evidence="3" id="KW-1185">Reference proteome</keyword>
<sequence>MIEKILLAYLAALIVIGLPGYIWSKLLFPCIDWVERIAASIAISIGIVPAIALLLTRMSDTGITPAIAYTSVILAIAIGIALYLLLGPSPKPEMLPSLQISSPSAPALVGISALAVVAYAMIIGRLDVQKYSPRVVPLVLAIGGLWFLAKGRPAKLWWVKFEPSYKSRALSYLQGILVILLSLFRGYSGPVLRDWPYIRGHDQYAHAIMTNLMISQGYSRDYMIYPPGFHTLTAILSHVSHLSPLDIYIVLSPALMILPALGCYVLASRMIGPRYAFPAAVFASLVFDSSWLYLVVGIYVDVITGQFLLAMFLATVTTIVCNKLRNLKRQALLLALLGFTIVLYHTVSTLYLAIISLAVIVLLLPYLLWKDRRDAVALASSFLLMAILSLPVLWETYDLPHVIAAFLGSTAKRGAAQLASSLLHTQIPLTIARLPNYLSPIGFWIGCIGLLVLLVSLVFLPPRYRLTLALLLVWGIAFFGAARTPTSISPWRFDRDTAIPLSILSAVALVAMFGKVRRAWIIQLAALTLIIFALFTDIQRNLYFSSLPSGYLVMNRSIEAAAEWLKEHNDGGRIISTPYIHHAANNALLAIAGYSELESAPADNLRDPRTVLPGEQQQEVSLSLWVVTHPDSGRTIQILQQYDVRYIVVFEGFEKYLDEPYKETISSDIFLDYPNLYRLEYQGYGVMIFKVLA</sequence>
<feature type="transmembrane region" description="Helical" evidence="1">
    <location>
        <begin position="466"/>
        <end position="485"/>
    </location>
</feature>
<keyword evidence="1" id="KW-0812">Transmembrane</keyword>
<feature type="transmembrane region" description="Helical" evidence="1">
    <location>
        <begin position="376"/>
        <end position="394"/>
    </location>
</feature>
<feature type="transmembrane region" description="Helical" evidence="1">
    <location>
        <begin position="36"/>
        <end position="55"/>
    </location>
</feature>
<dbReference type="RefSeq" id="WP_012874348.1">
    <property type="nucleotide sequence ID" value="NC_013525.1"/>
</dbReference>
<dbReference type="OrthoDB" id="5243854at2"/>
<feature type="transmembrane region" description="Helical" evidence="1">
    <location>
        <begin position="353"/>
        <end position="369"/>
    </location>
</feature>
<dbReference type="Proteomes" id="UP000000323">
    <property type="component" value="Chromosome 1"/>
</dbReference>
<feature type="transmembrane region" description="Helical" evidence="1">
    <location>
        <begin position="331"/>
        <end position="347"/>
    </location>
</feature>
<evidence type="ECO:0008006" key="4">
    <source>
        <dbReference type="Google" id="ProtNLM"/>
    </source>
</evidence>
<keyword evidence="1" id="KW-0472">Membrane</keyword>
<protein>
    <recommendedName>
        <fullName evidence="4">Glycosyltransferase RgtA/B/C/D-like domain-containing protein</fullName>
    </recommendedName>
</protein>
<feature type="transmembrane region" description="Helical" evidence="1">
    <location>
        <begin position="441"/>
        <end position="460"/>
    </location>
</feature>
<evidence type="ECO:0000313" key="3">
    <source>
        <dbReference type="Proteomes" id="UP000000323"/>
    </source>
</evidence>
<name>D1CEF7_THET1</name>
<feature type="transmembrane region" description="Helical" evidence="1">
    <location>
        <begin position="279"/>
        <end position="300"/>
    </location>
</feature>
<keyword evidence="1" id="KW-1133">Transmembrane helix</keyword>
<dbReference type="eggNOG" id="COG4743">
    <property type="taxonomic scope" value="Bacteria"/>
</dbReference>
<accession>D1CEF7</accession>
<organism evidence="2 3">
    <name type="scientific">Thermobaculum terrenum (strain ATCC BAA-798 / CCMEE 7001 / YNP1)</name>
    <dbReference type="NCBI Taxonomy" id="525904"/>
    <lineage>
        <taxon>Bacteria</taxon>
        <taxon>Bacillati</taxon>
        <taxon>Chloroflexota</taxon>
        <taxon>Chloroflexia</taxon>
        <taxon>Candidatus Thermobaculales</taxon>
        <taxon>Candidatus Thermobaculaceae</taxon>
        <taxon>Thermobaculum</taxon>
    </lineage>
</organism>
<feature type="transmembrane region" description="Helical" evidence="1">
    <location>
        <begin position="247"/>
        <end position="267"/>
    </location>
</feature>
<dbReference type="EMBL" id="CP001825">
    <property type="protein sequence ID" value="ACZ41313.1"/>
    <property type="molecule type" value="Genomic_DNA"/>
</dbReference>